<dbReference type="Proteomes" id="UP001190700">
    <property type="component" value="Unassembled WGS sequence"/>
</dbReference>
<accession>A0AAE0BFD6</accession>
<reference evidence="1 2" key="1">
    <citation type="journal article" date="2015" name="Genome Biol. Evol.">
        <title>Comparative Genomics of a Bacterivorous Green Alga Reveals Evolutionary Causalities and Consequences of Phago-Mixotrophic Mode of Nutrition.</title>
        <authorList>
            <person name="Burns J.A."/>
            <person name="Paasch A."/>
            <person name="Narechania A."/>
            <person name="Kim E."/>
        </authorList>
    </citation>
    <scope>NUCLEOTIDE SEQUENCE [LARGE SCALE GENOMIC DNA]</scope>
    <source>
        <strain evidence="1 2">PLY_AMNH</strain>
    </source>
</reference>
<evidence type="ECO:0000313" key="2">
    <source>
        <dbReference type="Proteomes" id="UP001190700"/>
    </source>
</evidence>
<organism evidence="1 2">
    <name type="scientific">Cymbomonas tetramitiformis</name>
    <dbReference type="NCBI Taxonomy" id="36881"/>
    <lineage>
        <taxon>Eukaryota</taxon>
        <taxon>Viridiplantae</taxon>
        <taxon>Chlorophyta</taxon>
        <taxon>Pyramimonadophyceae</taxon>
        <taxon>Pyramimonadales</taxon>
        <taxon>Pyramimonadaceae</taxon>
        <taxon>Cymbomonas</taxon>
    </lineage>
</organism>
<evidence type="ECO:0000313" key="1">
    <source>
        <dbReference type="EMBL" id="KAK3234948.1"/>
    </source>
</evidence>
<gene>
    <name evidence="1" type="ORF">CYMTET_54827</name>
</gene>
<keyword evidence="2" id="KW-1185">Reference proteome</keyword>
<sequence>MFCTLGCLRVNGTCFLRVFFRVITVGSRASIQFISPPTDKYCPHVVVVRNGEEQSPYVRGQLVFDKNADARKPRRFYMPNEIPATGIRPVEVLEEYLLAEPVDTGALLFVAPKGISGWYTGPYRGHGAFKKAYARAFPDAIDVRRYGSGSARKSLGQWLWTHGWGHRVISDIGGGYTPKVAMDLYFTTHRATILHILSQLGRLAPGMTGDHWN</sequence>
<dbReference type="EMBL" id="LGRX02035411">
    <property type="protein sequence ID" value="KAK3234948.1"/>
    <property type="molecule type" value="Genomic_DNA"/>
</dbReference>
<comment type="caution">
    <text evidence="1">The sequence shown here is derived from an EMBL/GenBank/DDBJ whole genome shotgun (WGS) entry which is preliminary data.</text>
</comment>
<name>A0AAE0BFD6_9CHLO</name>
<proteinExistence type="predicted"/>
<protein>
    <submittedName>
        <fullName evidence="1">Uncharacterized protein</fullName>
    </submittedName>
</protein>
<dbReference type="AlphaFoldDB" id="A0AAE0BFD6"/>